<evidence type="ECO:0000256" key="1">
    <source>
        <dbReference type="ARBA" id="ARBA00010641"/>
    </source>
</evidence>
<dbReference type="GO" id="GO:0000428">
    <property type="term" value="C:DNA-directed RNA polymerase complex"/>
    <property type="evidence" value="ECO:0007669"/>
    <property type="project" value="UniProtKB-KW"/>
</dbReference>
<dbReference type="Gene3D" id="1.10.10.10">
    <property type="entry name" value="Winged helix-like DNA-binding domain superfamily/Winged helix DNA-binding domain"/>
    <property type="match status" value="1"/>
</dbReference>
<keyword evidence="3" id="KW-0731">Sigma factor</keyword>
<dbReference type="Pfam" id="PF08281">
    <property type="entry name" value="Sigma70_r4_2"/>
    <property type="match status" value="1"/>
</dbReference>
<dbReference type="RefSeq" id="WP_203699654.1">
    <property type="nucleotide sequence ID" value="NZ_BAAALU010000022.1"/>
</dbReference>
<evidence type="ECO:0000313" key="8">
    <source>
        <dbReference type="Proteomes" id="UP000624325"/>
    </source>
</evidence>
<keyword evidence="2" id="KW-0805">Transcription regulation</keyword>
<dbReference type="PANTHER" id="PTHR43133:SF62">
    <property type="entry name" value="RNA POLYMERASE SIGMA FACTOR SIGZ"/>
    <property type="match status" value="1"/>
</dbReference>
<dbReference type="Pfam" id="PF04542">
    <property type="entry name" value="Sigma70_r2"/>
    <property type="match status" value="1"/>
</dbReference>
<dbReference type="NCBIfam" id="TIGR02937">
    <property type="entry name" value="sigma70-ECF"/>
    <property type="match status" value="1"/>
</dbReference>
<dbReference type="Gene3D" id="1.10.1740.10">
    <property type="match status" value="1"/>
</dbReference>
<accession>A0ABQ4BTQ8</accession>
<dbReference type="InterPro" id="IPR007627">
    <property type="entry name" value="RNA_pol_sigma70_r2"/>
</dbReference>
<keyword evidence="7" id="KW-0240">DNA-directed RNA polymerase</keyword>
<evidence type="ECO:0000259" key="5">
    <source>
        <dbReference type="Pfam" id="PF04542"/>
    </source>
</evidence>
<dbReference type="EMBL" id="BONC01000001">
    <property type="protein sequence ID" value="GIF53911.1"/>
    <property type="molecule type" value="Genomic_DNA"/>
</dbReference>
<dbReference type="PANTHER" id="PTHR43133">
    <property type="entry name" value="RNA POLYMERASE ECF-TYPE SIGMA FACTO"/>
    <property type="match status" value="1"/>
</dbReference>
<comment type="similarity">
    <text evidence="1">Belongs to the sigma-70 factor family. ECF subfamily.</text>
</comment>
<dbReference type="InterPro" id="IPR013325">
    <property type="entry name" value="RNA_pol_sigma_r2"/>
</dbReference>
<feature type="domain" description="RNA polymerase sigma-70 region 2" evidence="5">
    <location>
        <begin position="23"/>
        <end position="90"/>
    </location>
</feature>
<keyword evidence="8" id="KW-1185">Reference proteome</keyword>
<dbReference type="CDD" id="cd06171">
    <property type="entry name" value="Sigma70_r4"/>
    <property type="match status" value="1"/>
</dbReference>
<evidence type="ECO:0000256" key="4">
    <source>
        <dbReference type="ARBA" id="ARBA00023163"/>
    </source>
</evidence>
<dbReference type="SUPFAM" id="SSF88946">
    <property type="entry name" value="Sigma2 domain of RNA polymerase sigma factors"/>
    <property type="match status" value="1"/>
</dbReference>
<sequence length="182" mass="19598">MVATDEALLAGMAAGDPLAAAAFVRRYQARVFGLALTIVGVRATAEDVAQEAFTRAWRYAPGYDPRRGAVSAWLLTIARNAAVDVLRTTRDQPYDPATLVDLVTARPPAGEAPADAVADRERLRTALRSLPAEQAQAVLLAAYYGLTAREIAERDGLPLGTVKTRIRLGLGRLRDLMEVRDG</sequence>
<proteinExistence type="inferred from homology"/>
<dbReference type="InterPro" id="IPR013324">
    <property type="entry name" value="RNA_pol_sigma_r3/r4-like"/>
</dbReference>
<comment type="caution">
    <text evidence="7">The sequence shown here is derived from an EMBL/GenBank/DDBJ whole genome shotgun (WGS) entry which is preliminary data.</text>
</comment>
<dbReference type="InterPro" id="IPR013249">
    <property type="entry name" value="RNA_pol_sigma70_r4_t2"/>
</dbReference>
<reference evidence="7 8" key="1">
    <citation type="submission" date="2021-01" db="EMBL/GenBank/DDBJ databases">
        <title>Whole genome shotgun sequence of Asanoa iriomotensis NBRC 100142.</title>
        <authorList>
            <person name="Komaki H."/>
            <person name="Tamura T."/>
        </authorList>
    </citation>
    <scope>NUCLEOTIDE SEQUENCE [LARGE SCALE GENOMIC DNA]</scope>
    <source>
        <strain evidence="7 8">NBRC 100142</strain>
    </source>
</reference>
<dbReference type="Proteomes" id="UP000624325">
    <property type="component" value="Unassembled WGS sequence"/>
</dbReference>
<feature type="domain" description="RNA polymerase sigma factor 70 region 4 type 2" evidence="6">
    <location>
        <begin position="120"/>
        <end position="173"/>
    </location>
</feature>
<evidence type="ECO:0000313" key="7">
    <source>
        <dbReference type="EMBL" id="GIF53911.1"/>
    </source>
</evidence>
<keyword evidence="4" id="KW-0804">Transcription</keyword>
<organism evidence="7 8">
    <name type="scientific">Asanoa iriomotensis</name>
    <dbReference type="NCBI Taxonomy" id="234613"/>
    <lineage>
        <taxon>Bacteria</taxon>
        <taxon>Bacillati</taxon>
        <taxon>Actinomycetota</taxon>
        <taxon>Actinomycetes</taxon>
        <taxon>Micromonosporales</taxon>
        <taxon>Micromonosporaceae</taxon>
        <taxon>Asanoa</taxon>
    </lineage>
</organism>
<protein>
    <submittedName>
        <fullName evidence="7">DNA-directed RNA polymerase sigma-70 factor</fullName>
    </submittedName>
</protein>
<name>A0ABQ4BTQ8_9ACTN</name>
<evidence type="ECO:0000256" key="3">
    <source>
        <dbReference type="ARBA" id="ARBA00023082"/>
    </source>
</evidence>
<evidence type="ECO:0000256" key="2">
    <source>
        <dbReference type="ARBA" id="ARBA00023015"/>
    </source>
</evidence>
<dbReference type="InterPro" id="IPR036388">
    <property type="entry name" value="WH-like_DNA-bd_sf"/>
</dbReference>
<gene>
    <name evidence="7" type="ORF">Air01nite_00060</name>
</gene>
<dbReference type="InterPro" id="IPR014284">
    <property type="entry name" value="RNA_pol_sigma-70_dom"/>
</dbReference>
<dbReference type="SUPFAM" id="SSF88659">
    <property type="entry name" value="Sigma3 and sigma4 domains of RNA polymerase sigma factors"/>
    <property type="match status" value="1"/>
</dbReference>
<evidence type="ECO:0000259" key="6">
    <source>
        <dbReference type="Pfam" id="PF08281"/>
    </source>
</evidence>
<dbReference type="InterPro" id="IPR039425">
    <property type="entry name" value="RNA_pol_sigma-70-like"/>
</dbReference>